<dbReference type="PANTHER" id="PTHR30441:SF8">
    <property type="entry name" value="DUF748 DOMAIN-CONTAINING PROTEIN"/>
    <property type="match status" value="1"/>
</dbReference>
<dbReference type="GO" id="GO:0090313">
    <property type="term" value="P:regulation of protein targeting to membrane"/>
    <property type="evidence" value="ECO:0007669"/>
    <property type="project" value="TreeGrafter"/>
</dbReference>
<evidence type="ECO:0000313" key="3">
    <source>
        <dbReference type="EMBL" id="SDK73194.1"/>
    </source>
</evidence>
<dbReference type="EMBL" id="FNFO01000003">
    <property type="protein sequence ID" value="SDK73194.1"/>
    <property type="molecule type" value="Genomic_DNA"/>
</dbReference>
<evidence type="ECO:0000256" key="2">
    <source>
        <dbReference type="SAM" id="Phobius"/>
    </source>
</evidence>
<feature type="region of interest" description="Disordered" evidence="1">
    <location>
        <begin position="810"/>
        <end position="836"/>
    </location>
</feature>
<dbReference type="RefSeq" id="WP_143017204.1">
    <property type="nucleotide sequence ID" value="NZ_FNFO01000003.1"/>
</dbReference>
<dbReference type="GO" id="GO:0005886">
    <property type="term" value="C:plasma membrane"/>
    <property type="evidence" value="ECO:0007669"/>
    <property type="project" value="TreeGrafter"/>
</dbReference>
<reference evidence="3 4" key="1">
    <citation type="submission" date="2016-10" db="EMBL/GenBank/DDBJ databases">
        <authorList>
            <person name="de Groot N.N."/>
        </authorList>
    </citation>
    <scope>NUCLEOTIDE SEQUENCE [LARGE SCALE GENOMIC DNA]</scope>
    <source>
        <strain evidence="3 4">DSM 25186</strain>
    </source>
</reference>
<gene>
    <name evidence="3" type="ORF">SAMN05421823_103404</name>
</gene>
<feature type="transmembrane region" description="Helical" evidence="2">
    <location>
        <begin position="9"/>
        <end position="31"/>
    </location>
</feature>
<keyword evidence="2" id="KW-0472">Membrane</keyword>
<keyword evidence="4" id="KW-1185">Reference proteome</keyword>
<evidence type="ECO:0000313" key="4">
    <source>
        <dbReference type="Proteomes" id="UP000198510"/>
    </source>
</evidence>
<dbReference type="InterPro" id="IPR052894">
    <property type="entry name" value="AsmA-related"/>
</dbReference>
<protein>
    <submittedName>
        <fullName evidence="3">AsmA-like C-terminal region</fullName>
    </submittedName>
</protein>
<dbReference type="STRING" id="1075417.SAMN05421823_103404"/>
<keyword evidence="2" id="KW-0812">Transmembrane</keyword>
<keyword evidence="2" id="KW-1133">Transmembrane helix</keyword>
<organism evidence="3 4">
    <name type="scientific">Catalinimonas alkaloidigena</name>
    <dbReference type="NCBI Taxonomy" id="1075417"/>
    <lineage>
        <taxon>Bacteria</taxon>
        <taxon>Pseudomonadati</taxon>
        <taxon>Bacteroidota</taxon>
        <taxon>Cytophagia</taxon>
        <taxon>Cytophagales</taxon>
        <taxon>Catalimonadaceae</taxon>
        <taxon>Catalinimonas</taxon>
    </lineage>
</organism>
<dbReference type="PANTHER" id="PTHR30441">
    <property type="entry name" value="DUF748 DOMAIN-CONTAINING PROTEIN"/>
    <property type="match status" value="1"/>
</dbReference>
<dbReference type="AlphaFoldDB" id="A0A1G9EAQ4"/>
<proteinExistence type="predicted"/>
<sequence length="836" mass="94449">MKLRSAYRLLGYASGTLVGLVVLLSVLLWVFQDRIIARFVTEANRYLTSEVHVEKIDISIWSKFPRIALDFENVLIKGSLPDAPEPLANVRHLYFTFSPFSLLRGHYEVEQVWLEGGQVSVRVDRQGQPNYNIFKTDTTATPAAEPVRFNIKRIQLKTVLVEYLLEGSQQHHRLLAEETTARLNLHGNQLTVGVDGGLLVHQIGVGKDIYFRDKPMQVQSEIQMDLDSGLYRVMPSRLLIDGASFTVAGLIETHGGVSLDLHTEGERATLQTLTSLLPTSMTEKLRVYRSEGEVYFDGRVKGHVTDTQAPLLDFRFGCRNASFYHPDLKQRATGVYLTGSFTNGARQHLATSELRLSDVKGNLDGKPFTADFLLRNFEDPYVEMRLDATLDLAALTAFYPVDEIRQAGGTLDANVDFAGRLRDLKSGKRSKLRAEGELQFDQVHFRMRDKPLQFQGWSGLLVVSGHDLAVQECVGRIGRSDFALDGIFKNALAFLLYNDVSLHADASFRSTLLDLDELLSASGQAAADPKSGAEEEYRFKVEPRFSCALDCHIERLVFRRFDARRIDGDLQLRDQVGRINRVAMQIAGGQISSSVVMDARQPEAIEVQARGRFEQLHADSLFYVFENFGQDFLQDHHLKGRITSTVNAFLVLNSRLDIDTERLVADADVTIQDGELINFKPMQSLSAFLDDRQLAHLRFSKLENHLRIDHKTVYIPEMMIRNNAMSLSIEGTHTFDQVMDYRIGIPLHDLKRPDRDAIYGMVEDDGLHSNLFLTLKGTSDNFKVGYDTRKVKQKIKEGLKQEAKEFRDLFGGKQQARQAEPKDTTKAADEGEFFDF</sequence>
<accession>A0A1G9EAQ4</accession>
<feature type="compositionally biased region" description="Basic and acidic residues" evidence="1">
    <location>
        <begin position="819"/>
        <end position="829"/>
    </location>
</feature>
<dbReference type="Proteomes" id="UP000198510">
    <property type="component" value="Unassembled WGS sequence"/>
</dbReference>
<name>A0A1G9EAQ4_9BACT</name>
<evidence type="ECO:0000256" key="1">
    <source>
        <dbReference type="SAM" id="MobiDB-lite"/>
    </source>
</evidence>
<dbReference type="OrthoDB" id="1489065at2"/>